<gene>
    <name evidence="4" type="ORF">H9L09_07245</name>
</gene>
<dbReference type="RefSeq" id="WP_187579991.1">
    <property type="nucleotide sequence ID" value="NZ_CP060713.1"/>
</dbReference>
<feature type="domain" description="CBS" evidence="3">
    <location>
        <begin position="17"/>
        <end position="73"/>
    </location>
</feature>
<evidence type="ECO:0000259" key="3">
    <source>
        <dbReference type="PROSITE" id="PS51371"/>
    </source>
</evidence>
<dbReference type="Gene3D" id="3.10.580.10">
    <property type="entry name" value="CBS-domain"/>
    <property type="match status" value="1"/>
</dbReference>
<organism evidence="4 5">
    <name type="scientific">Nocardioides mesophilus</name>
    <dbReference type="NCBI Taxonomy" id="433659"/>
    <lineage>
        <taxon>Bacteria</taxon>
        <taxon>Bacillati</taxon>
        <taxon>Actinomycetota</taxon>
        <taxon>Actinomycetes</taxon>
        <taxon>Propionibacteriales</taxon>
        <taxon>Nocardioidaceae</taxon>
        <taxon>Nocardioides</taxon>
    </lineage>
</organism>
<evidence type="ECO:0000256" key="2">
    <source>
        <dbReference type="PROSITE-ProRule" id="PRU00703"/>
    </source>
</evidence>
<dbReference type="AlphaFoldDB" id="A0A7G9REX6"/>
<evidence type="ECO:0000313" key="5">
    <source>
        <dbReference type="Proteomes" id="UP000515947"/>
    </source>
</evidence>
<dbReference type="PROSITE" id="PS51371">
    <property type="entry name" value="CBS"/>
    <property type="match status" value="2"/>
</dbReference>
<keyword evidence="5" id="KW-1185">Reference proteome</keyword>
<keyword evidence="1 2" id="KW-0129">CBS domain</keyword>
<dbReference type="PANTHER" id="PTHR43080">
    <property type="entry name" value="CBS DOMAIN-CONTAINING PROTEIN CBSX3, MITOCHONDRIAL"/>
    <property type="match status" value="1"/>
</dbReference>
<dbReference type="InterPro" id="IPR051257">
    <property type="entry name" value="Diverse_CBS-Domain"/>
</dbReference>
<dbReference type="InterPro" id="IPR046342">
    <property type="entry name" value="CBS_dom_sf"/>
</dbReference>
<dbReference type="SUPFAM" id="SSF54631">
    <property type="entry name" value="CBS-domain pair"/>
    <property type="match status" value="1"/>
</dbReference>
<dbReference type="SMART" id="SM00116">
    <property type="entry name" value="CBS"/>
    <property type="match status" value="2"/>
</dbReference>
<dbReference type="PANTHER" id="PTHR43080:SF29">
    <property type="entry name" value="OS02G0818000 PROTEIN"/>
    <property type="match status" value="1"/>
</dbReference>
<dbReference type="InterPro" id="IPR000644">
    <property type="entry name" value="CBS_dom"/>
</dbReference>
<evidence type="ECO:0000256" key="1">
    <source>
        <dbReference type="ARBA" id="ARBA00023122"/>
    </source>
</evidence>
<reference evidence="4 5" key="1">
    <citation type="submission" date="2020-08" db="EMBL/GenBank/DDBJ databases">
        <title>Genome sequence of Nocardioides mesophilus KACC 16243T.</title>
        <authorList>
            <person name="Hyun D.-W."/>
            <person name="Bae J.-W."/>
        </authorList>
    </citation>
    <scope>NUCLEOTIDE SEQUENCE [LARGE SCALE GENOMIC DNA]</scope>
    <source>
        <strain evidence="4 5">KACC 16243</strain>
    </source>
</reference>
<sequence>MRAEPKEMSAMLVREVMTTPAVTVTAETSVRAAVRLLDEHKITSMPVLDRRGRLVGVVSEADLVREVLRPDPRTRMLPPDRAGTPAASRVEDVMSTLPVTVHPDDDLARAVDLLTSTAVKSVPVVAGDAVVGVLSRRDVVHLLARTDDRIEAEVVELFRSDGVDWLADVEDGTVLVKGPASEAERRLATALAGSVAGVVAVRVE</sequence>
<name>A0A7G9REX6_9ACTN</name>
<protein>
    <submittedName>
        <fullName evidence="4">CBS domain-containing protein</fullName>
    </submittedName>
</protein>
<proteinExistence type="predicted"/>
<feature type="domain" description="CBS" evidence="3">
    <location>
        <begin position="94"/>
        <end position="149"/>
    </location>
</feature>
<dbReference type="EMBL" id="CP060713">
    <property type="protein sequence ID" value="QNN54151.1"/>
    <property type="molecule type" value="Genomic_DNA"/>
</dbReference>
<dbReference type="Proteomes" id="UP000515947">
    <property type="component" value="Chromosome"/>
</dbReference>
<accession>A0A7G9REX6</accession>
<dbReference type="Pfam" id="PF00571">
    <property type="entry name" value="CBS"/>
    <property type="match status" value="2"/>
</dbReference>
<evidence type="ECO:0000313" key="4">
    <source>
        <dbReference type="EMBL" id="QNN54151.1"/>
    </source>
</evidence>
<dbReference type="KEGG" id="nmes:H9L09_07245"/>